<dbReference type="Gene3D" id="3.50.50.60">
    <property type="entry name" value="FAD/NAD(P)-binding domain"/>
    <property type="match status" value="2"/>
</dbReference>
<dbReference type="STRING" id="701091.M2UKJ7"/>
<dbReference type="Pfam" id="PF01593">
    <property type="entry name" value="Amino_oxidase"/>
    <property type="match status" value="1"/>
</dbReference>
<feature type="chain" id="PRO_5004026891" description="Amine oxidase domain-containing protein" evidence="1">
    <location>
        <begin position="21"/>
        <end position="399"/>
    </location>
</feature>
<dbReference type="GO" id="GO:0006598">
    <property type="term" value="P:polyamine catabolic process"/>
    <property type="evidence" value="ECO:0007669"/>
    <property type="project" value="TreeGrafter"/>
</dbReference>
<organism evidence="3 4">
    <name type="scientific">Cochliobolus heterostrophus (strain C5 / ATCC 48332 / race O)</name>
    <name type="common">Southern corn leaf blight fungus</name>
    <name type="synonym">Bipolaris maydis</name>
    <dbReference type="NCBI Taxonomy" id="701091"/>
    <lineage>
        <taxon>Eukaryota</taxon>
        <taxon>Fungi</taxon>
        <taxon>Dikarya</taxon>
        <taxon>Ascomycota</taxon>
        <taxon>Pezizomycotina</taxon>
        <taxon>Dothideomycetes</taxon>
        <taxon>Pleosporomycetidae</taxon>
        <taxon>Pleosporales</taxon>
        <taxon>Pleosporineae</taxon>
        <taxon>Pleosporaceae</taxon>
        <taxon>Bipolaris</taxon>
    </lineage>
</organism>
<dbReference type="InterPro" id="IPR036188">
    <property type="entry name" value="FAD/NAD-bd_sf"/>
</dbReference>
<dbReference type="PANTHER" id="PTHR10742:SF313">
    <property type="entry name" value="AMINE OXIDASE"/>
    <property type="match status" value="1"/>
</dbReference>
<feature type="signal peptide" evidence="1">
    <location>
        <begin position="1"/>
        <end position="20"/>
    </location>
</feature>
<keyword evidence="1" id="KW-0732">Signal</keyword>
<dbReference type="EMBL" id="KB445580">
    <property type="protein sequence ID" value="EMD88462.1"/>
    <property type="molecule type" value="Genomic_DNA"/>
</dbReference>
<name>M2UKJ7_COCH5</name>
<gene>
    <name evidence="3" type="ORF">COCHEDRAFT_1032664</name>
</gene>
<dbReference type="eggNOG" id="KOG0029">
    <property type="taxonomic scope" value="Eukaryota"/>
</dbReference>
<protein>
    <recommendedName>
        <fullName evidence="2">Amine oxidase domain-containing protein</fullName>
    </recommendedName>
</protein>
<dbReference type="HOGENOM" id="CLU_690791_0_0_1"/>
<dbReference type="SUPFAM" id="SSF51905">
    <property type="entry name" value="FAD/NAD(P)-binding domain"/>
    <property type="match status" value="1"/>
</dbReference>
<reference evidence="4" key="2">
    <citation type="journal article" date="2013" name="PLoS Genet.">
        <title>Comparative genome structure, secondary metabolite, and effector coding capacity across Cochliobolus pathogens.</title>
        <authorList>
            <person name="Condon B.J."/>
            <person name="Leng Y."/>
            <person name="Wu D."/>
            <person name="Bushley K.E."/>
            <person name="Ohm R.A."/>
            <person name="Otillar R."/>
            <person name="Martin J."/>
            <person name="Schackwitz W."/>
            <person name="Grimwood J."/>
            <person name="MohdZainudin N."/>
            <person name="Xue C."/>
            <person name="Wang R."/>
            <person name="Manning V.A."/>
            <person name="Dhillon B."/>
            <person name="Tu Z.J."/>
            <person name="Steffenson B.J."/>
            <person name="Salamov A."/>
            <person name="Sun H."/>
            <person name="Lowry S."/>
            <person name="LaButti K."/>
            <person name="Han J."/>
            <person name="Copeland A."/>
            <person name="Lindquist E."/>
            <person name="Barry K."/>
            <person name="Schmutz J."/>
            <person name="Baker S.E."/>
            <person name="Ciuffetti L.M."/>
            <person name="Grigoriev I.V."/>
            <person name="Zhong S."/>
            <person name="Turgeon B.G."/>
        </authorList>
    </citation>
    <scope>NUCLEOTIDE SEQUENCE [LARGE SCALE GENOMIC DNA]</scope>
    <source>
        <strain evidence="4">C5 / ATCC 48332 / race O</strain>
    </source>
</reference>
<dbReference type="InterPro" id="IPR002937">
    <property type="entry name" value="Amino_oxidase"/>
</dbReference>
<proteinExistence type="predicted"/>
<dbReference type="Proteomes" id="UP000016936">
    <property type="component" value="Unassembled WGS sequence"/>
</dbReference>
<evidence type="ECO:0000313" key="3">
    <source>
        <dbReference type="EMBL" id="EMD88462.1"/>
    </source>
</evidence>
<accession>M2UKJ7</accession>
<sequence>MVWMKSFLLTIGLMPALTCAAPTIHRRNSNNTCRKTKRLILSRGGGVAGITAAQALFNQSVSDFLILEYQDRIRGRMLNTGFDSDSNGDPYTVELGANWISGLGENTKNGPENPVWTFSKQVNLTSPNSDAFSIATYNETGAIDYTGILDEFEETWTGFEQRAGTILSENPQDRSARAGFWQSGWRPKGDPMRKTVEYYLWDWETAQTPEESGFVYGITGWNLTYYGFSEESKFCADPRGFSTWLKHQASKFLQPSDPRLLLNTIVTNVSYSDTGEHITTSNGSCVEADYAISTIDSVYVEDGEFRVCGSTSFIVPLNGVVQVAAQNDAYTIYFSASPWITRTMGRVFDLVSEGKCELMTVFTAPCVLVSLDAILTSWRKRMDGQWWQCRKARKEVRYT</sequence>
<keyword evidence="4" id="KW-1185">Reference proteome</keyword>
<dbReference type="InterPro" id="IPR050281">
    <property type="entry name" value="Flavin_monoamine_oxidase"/>
</dbReference>
<dbReference type="PANTHER" id="PTHR10742">
    <property type="entry name" value="FLAVIN MONOAMINE OXIDASE"/>
    <property type="match status" value="1"/>
</dbReference>
<dbReference type="GO" id="GO:0016491">
    <property type="term" value="F:oxidoreductase activity"/>
    <property type="evidence" value="ECO:0007669"/>
    <property type="project" value="InterPro"/>
</dbReference>
<evidence type="ECO:0000259" key="2">
    <source>
        <dbReference type="Pfam" id="PF01593"/>
    </source>
</evidence>
<dbReference type="AlphaFoldDB" id="M2UKJ7"/>
<dbReference type="OMA" id="MIANFSH"/>
<evidence type="ECO:0000256" key="1">
    <source>
        <dbReference type="SAM" id="SignalP"/>
    </source>
</evidence>
<reference evidence="3 4" key="1">
    <citation type="journal article" date="2012" name="PLoS Pathog.">
        <title>Diverse lifestyles and strategies of plant pathogenesis encoded in the genomes of eighteen Dothideomycetes fungi.</title>
        <authorList>
            <person name="Ohm R.A."/>
            <person name="Feau N."/>
            <person name="Henrissat B."/>
            <person name="Schoch C.L."/>
            <person name="Horwitz B.A."/>
            <person name="Barry K.W."/>
            <person name="Condon B.J."/>
            <person name="Copeland A.C."/>
            <person name="Dhillon B."/>
            <person name="Glaser F."/>
            <person name="Hesse C.N."/>
            <person name="Kosti I."/>
            <person name="LaButti K."/>
            <person name="Lindquist E.A."/>
            <person name="Lucas S."/>
            <person name="Salamov A.A."/>
            <person name="Bradshaw R.E."/>
            <person name="Ciuffetti L."/>
            <person name="Hamelin R.C."/>
            <person name="Kema G.H.J."/>
            <person name="Lawrence C."/>
            <person name="Scott J.A."/>
            <person name="Spatafora J.W."/>
            <person name="Turgeon B.G."/>
            <person name="de Wit P.J.G.M."/>
            <person name="Zhong S."/>
            <person name="Goodwin S.B."/>
            <person name="Grigoriev I.V."/>
        </authorList>
    </citation>
    <scope>NUCLEOTIDE SEQUENCE [LARGE SCALE GENOMIC DNA]</scope>
    <source>
        <strain evidence="4">C5 / ATCC 48332 / race O</strain>
    </source>
</reference>
<dbReference type="OrthoDB" id="7777654at2759"/>
<feature type="domain" description="Amine oxidase" evidence="2">
    <location>
        <begin position="47"/>
        <end position="296"/>
    </location>
</feature>
<evidence type="ECO:0000313" key="4">
    <source>
        <dbReference type="Proteomes" id="UP000016936"/>
    </source>
</evidence>